<sequence>MNLIQVIVYHMGSNPCLDLIELRCVCVCVLAILRKEADVDKQNDDVCKVSQECENTSENVSVNKLWECLRYRNIDGLEEAVKGLNTKSENTENVLEDQDTQDKKDEIICNSEIK</sequence>
<evidence type="ECO:0000313" key="1">
    <source>
        <dbReference type="EMBL" id="KII73657.1"/>
    </source>
</evidence>
<dbReference type="AlphaFoldDB" id="A0A0C2NI34"/>
<gene>
    <name evidence="1" type="ORF">RF11_16479</name>
</gene>
<dbReference type="Proteomes" id="UP000031668">
    <property type="component" value="Unassembled WGS sequence"/>
</dbReference>
<evidence type="ECO:0000313" key="2">
    <source>
        <dbReference type="Proteomes" id="UP000031668"/>
    </source>
</evidence>
<protein>
    <submittedName>
        <fullName evidence="1">Uncharacterized protein</fullName>
    </submittedName>
</protein>
<reference evidence="1 2" key="1">
    <citation type="journal article" date="2014" name="Genome Biol. Evol.">
        <title>The genome of the myxosporean Thelohanellus kitauei shows adaptations to nutrient acquisition within its fish host.</title>
        <authorList>
            <person name="Yang Y."/>
            <person name="Xiong J."/>
            <person name="Zhou Z."/>
            <person name="Huo F."/>
            <person name="Miao W."/>
            <person name="Ran C."/>
            <person name="Liu Y."/>
            <person name="Zhang J."/>
            <person name="Feng J."/>
            <person name="Wang M."/>
            <person name="Wang M."/>
            <person name="Wang L."/>
            <person name="Yao B."/>
        </authorList>
    </citation>
    <scope>NUCLEOTIDE SEQUENCE [LARGE SCALE GENOMIC DNA]</scope>
    <source>
        <strain evidence="1">Wuqing</strain>
    </source>
</reference>
<accession>A0A0C2NI34</accession>
<dbReference type="EMBL" id="JWZT01000736">
    <property type="protein sequence ID" value="KII73657.1"/>
    <property type="molecule type" value="Genomic_DNA"/>
</dbReference>
<name>A0A0C2NI34_THEKT</name>
<organism evidence="1 2">
    <name type="scientific">Thelohanellus kitauei</name>
    <name type="common">Myxosporean</name>
    <dbReference type="NCBI Taxonomy" id="669202"/>
    <lineage>
        <taxon>Eukaryota</taxon>
        <taxon>Metazoa</taxon>
        <taxon>Cnidaria</taxon>
        <taxon>Myxozoa</taxon>
        <taxon>Myxosporea</taxon>
        <taxon>Bivalvulida</taxon>
        <taxon>Platysporina</taxon>
        <taxon>Myxobolidae</taxon>
        <taxon>Thelohanellus</taxon>
    </lineage>
</organism>
<keyword evidence="2" id="KW-1185">Reference proteome</keyword>
<proteinExistence type="predicted"/>
<comment type="caution">
    <text evidence="1">The sequence shown here is derived from an EMBL/GenBank/DDBJ whole genome shotgun (WGS) entry which is preliminary data.</text>
</comment>